<evidence type="ECO:0000259" key="2">
    <source>
        <dbReference type="PROSITE" id="PS51186"/>
    </source>
</evidence>
<dbReference type="SUPFAM" id="SSF55729">
    <property type="entry name" value="Acyl-CoA N-acyltransferases (Nat)"/>
    <property type="match status" value="1"/>
</dbReference>
<dbReference type="PANTHER" id="PTHR30501">
    <property type="entry name" value="UPF0597 PROTEIN YHAM"/>
    <property type="match status" value="1"/>
</dbReference>
<dbReference type="RefSeq" id="WP_256334024.1">
    <property type="nucleotide sequence ID" value="NZ_FNOP01000003.1"/>
</dbReference>
<dbReference type="InterPro" id="IPR021144">
    <property type="entry name" value="UPF0597"/>
</dbReference>
<comment type="similarity">
    <text evidence="1">Belongs to the UPF0597 family.</text>
</comment>
<dbReference type="Pfam" id="PF00583">
    <property type="entry name" value="Acetyltransf_1"/>
    <property type="match status" value="1"/>
</dbReference>
<dbReference type="Proteomes" id="UP000182379">
    <property type="component" value="Unassembled WGS sequence"/>
</dbReference>
<dbReference type="Gene3D" id="3.40.630.30">
    <property type="match status" value="1"/>
</dbReference>
<organism evidence="3 4">
    <name type="scientific">Acidaminococcus fermentans</name>
    <dbReference type="NCBI Taxonomy" id="905"/>
    <lineage>
        <taxon>Bacteria</taxon>
        <taxon>Bacillati</taxon>
        <taxon>Bacillota</taxon>
        <taxon>Negativicutes</taxon>
        <taxon>Acidaminococcales</taxon>
        <taxon>Acidaminococcaceae</taxon>
        <taxon>Acidaminococcus</taxon>
    </lineage>
</organism>
<dbReference type="PANTHER" id="PTHR30501:SF2">
    <property type="entry name" value="UPF0597 PROTEIN YHAM"/>
    <property type="match status" value="1"/>
</dbReference>
<dbReference type="GO" id="GO:0019450">
    <property type="term" value="P:L-cysteine catabolic process to pyruvate"/>
    <property type="evidence" value="ECO:0007669"/>
    <property type="project" value="TreeGrafter"/>
</dbReference>
<dbReference type="PROSITE" id="PS51186">
    <property type="entry name" value="GNAT"/>
    <property type="match status" value="1"/>
</dbReference>
<protein>
    <recommendedName>
        <fullName evidence="1">UPF0597 protein SAMN05216495_103153</fullName>
    </recommendedName>
</protein>
<dbReference type="HAMAP" id="MF_01845">
    <property type="entry name" value="UPF0597"/>
    <property type="match status" value="1"/>
</dbReference>
<reference evidence="3 4" key="1">
    <citation type="submission" date="2016-10" db="EMBL/GenBank/DDBJ databases">
        <authorList>
            <person name="Varghese N."/>
            <person name="Submissions S."/>
        </authorList>
    </citation>
    <scope>NUCLEOTIDE SEQUENCE [LARGE SCALE GENOMIC DNA]</scope>
    <source>
        <strain evidence="3 4">WCC6</strain>
    </source>
</reference>
<comment type="caution">
    <text evidence="3">The sequence shown here is derived from an EMBL/GenBank/DDBJ whole genome shotgun (WGS) entry which is preliminary data.</text>
</comment>
<dbReference type="InterPro" id="IPR005130">
    <property type="entry name" value="Ser_deHydtase-like_asu"/>
</dbReference>
<name>A0A1H2V4X1_ACIFE</name>
<dbReference type="Pfam" id="PF03313">
    <property type="entry name" value="SDH_alpha"/>
    <property type="match status" value="1"/>
</dbReference>
<feature type="domain" description="N-acetyltransferase" evidence="2">
    <location>
        <begin position="435"/>
        <end position="593"/>
    </location>
</feature>
<evidence type="ECO:0000313" key="4">
    <source>
        <dbReference type="Proteomes" id="UP000182379"/>
    </source>
</evidence>
<evidence type="ECO:0000313" key="3">
    <source>
        <dbReference type="EMBL" id="SDW63361.1"/>
    </source>
</evidence>
<evidence type="ECO:0000256" key="1">
    <source>
        <dbReference type="HAMAP-Rule" id="MF_01845"/>
    </source>
</evidence>
<dbReference type="InterPro" id="IPR016181">
    <property type="entry name" value="Acyl_CoA_acyltransferase"/>
</dbReference>
<dbReference type="AlphaFoldDB" id="A0A1H2V4X1"/>
<gene>
    <name evidence="3" type="ORF">SAMN05216495_103153</name>
</gene>
<dbReference type="InterPro" id="IPR000182">
    <property type="entry name" value="GNAT_dom"/>
</dbReference>
<proteinExistence type="inferred from homology"/>
<dbReference type="GO" id="GO:0080146">
    <property type="term" value="F:L-cysteine desulfhydrase activity"/>
    <property type="evidence" value="ECO:0007669"/>
    <property type="project" value="TreeGrafter"/>
</dbReference>
<accession>A0A1H2V4X1</accession>
<sequence length="597" mass="64570">MHALTELIRMDMKPALGVTEPGAIALAVSTACRHLHGKAEKVELLLNSGIYKNAFTCGIPGTSHVGNAYAAALGALAADPDKSLLCLDGITEEDVKAAEAMVKAGKITVHMSEITSRISIEARVVGGVHTASCLIRDAHTHIVKVTADGRTVLDKTAGLTELEGEAAVPVIHRYTLAQLADYARTVPLEEISFIRQAFTMNMALFQEGLDSPRTTFARVLLAMNGGKVFSEDVVKTAALICNGAIEARVIGLDKPAMSITGSGAHGIIATLPLYAFYKVEHCSEEQLLRATALSYLICMYIKEYSGKLSAFCGCAIAAGTGAACALVFLKGGDTAAMTKALNNMASSITGMICDGGNQGCVMKGMTAVEMAFASAALALDDAYIFDAHGINGATPEETMKNMGRIASPGMTERRKPLWTFSRTKTETSKRRKTDMEIRCAKPQDVDAIAHLEAVCFPQAEAATRESIEERVKAYPNHFFLLWDGDQLVSFVNGLVTDQPDLTDEMYEKADMHQEDGAWQMIFGVDTDPHRRKQGLAGQVLEKFIDAAQKEGRQGVVLTCKDRLVHYYAKFGFVDEGISDSTHGDVVWHQMRLTFNRK</sequence>
<dbReference type="CDD" id="cd04301">
    <property type="entry name" value="NAT_SF"/>
    <property type="match status" value="1"/>
</dbReference>
<dbReference type="GO" id="GO:0016747">
    <property type="term" value="F:acyltransferase activity, transferring groups other than amino-acyl groups"/>
    <property type="evidence" value="ECO:0007669"/>
    <property type="project" value="InterPro"/>
</dbReference>
<dbReference type="EMBL" id="FNOP01000003">
    <property type="protein sequence ID" value="SDW63361.1"/>
    <property type="molecule type" value="Genomic_DNA"/>
</dbReference>